<reference evidence="2" key="1">
    <citation type="submission" date="2016-09" db="EMBL/GenBank/DDBJ databases">
        <authorList>
            <person name="Capua I."/>
            <person name="De Benedictis P."/>
            <person name="Joannis T."/>
            <person name="Lombin L.H."/>
            <person name="Cattoli G."/>
        </authorList>
    </citation>
    <scope>NUCLEOTIDE SEQUENCE</scope>
    <source>
        <strain evidence="2">B9</strain>
    </source>
</reference>
<evidence type="ECO:0000256" key="1">
    <source>
        <dbReference type="SAM" id="MobiDB-lite"/>
    </source>
</evidence>
<name>A0A1K0IBF1_CUPNE</name>
<feature type="compositionally biased region" description="Low complexity" evidence="1">
    <location>
        <begin position="45"/>
        <end position="56"/>
    </location>
</feature>
<organism evidence="2">
    <name type="scientific">Cupriavidus necator</name>
    <name type="common">Alcaligenes eutrophus</name>
    <name type="synonym">Ralstonia eutropha</name>
    <dbReference type="NCBI Taxonomy" id="106590"/>
    <lineage>
        <taxon>Bacteria</taxon>
        <taxon>Pseudomonadati</taxon>
        <taxon>Pseudomonadota</taxon>
        <taxon>Betaproteobacteria</taxon>
        <taxon>Burkholderiales</taxon>
        <taxon>Burkholderiaceae</taxon>
        <taxon>Cupriavidus</taxon>
    </lineage>
</organism>
<sequence length="74" mass="7883">MRHPPSRMTARRRSYRLAGPPPSVVDLLSSPLLPHPRARTPPATPAAQGAGCAATARPGVARAAFRRHAGKRRA</sequence>
<dbReference type="EMBL" id="FMSH01000103">
    <property type="protein sequence ID" value="SCU74605.1"/>
    <property type="molecule type" value="Genomic_DNA"/>
</dbReference>
<dbReference type="RefSeq" id="WP_340522190.1">
    <property type="nucleotide sequence ID" value="NZ_FMSH01000103.1"/>
</dbReference>
<evidence type="ECO:0000313" key="2">
    <source>
        <dbReference type="EMBL" id="SCU74605.1"/>
    </source>
</evidence>
<accession>A0A1K0IBF1</accession>
<feature type="region of interest" description="Disordered" evidence="1">
    <location>
        <begin position="1"/>
        <end position="56"/>
    </location>
</feature>
<dbReference type="AlphaFoldDB" id="A0A1K0IBF1"/>
<gene>
    <name evidence="2" type="ORF">CNECB9_1910013</name>
</gene>
<proteinExistence type="predicted"/>
<protein>
    <submittedName>
        <fullName evidence="2">Uncharacterized protein</fullName>
    </submittedName>
</protein>
<feature type="compositionally biased region" description="Basic residues" evidence="1">
    <location>
        <begin position="1"/>
        <end position="15"/>
    </location>
</feature>